<evidence type="ECO:0000313" key="5">
    <source>
        <dbReference type="EMBL" id="RWX48468.1"/>
    </source>
</evidence>
<dbReference type="HAMAP" id="MF_00821">
    <property type="entry name" value="SecB"/>
    <property type="match status" value="1"/>
</dbReference>
<comment type="caution">
    <text evidence="5">The sequence shown here is derived from an EMBL/GenBank/DDBJ whole genome shotgun (WGS) entry which is preliminary data.</text>
</comment>
<comment type="similarity">
    <text evidence="1">Belongs to the SecB family.</text>
</comment>
<dbReference type="InterPro" id="IPR035958">
    <property type="entry name" value="SecB-like_sf"/>
</dbReference>
<protein>
    <submittedName>
        <fullName evidence="5">Protein translocase subunit secB</fullName>
    </submittedName>
</protein>
<dbReference type="NCBIfam" id="TIGR00809">
    <property type="entry name" value="secB"/>
    <property type="match status" value="1"/>
</dbReference>
<dbReference type="Gene3D" id="3.10.420.10">
    <property type="entry name" value="SecB-like"/>
    <property type="match status" value="1"/>
</dbReference>
<dbReference type="InterPro" id="IPR003708">
    <property type="entry name" value="SecB"/>
</dbReference>
<dbReference type="PANTHER" id="PTHR36918">
    <property type="match status" value="1"/>
</dbReference>
<evidence type="ECO:0000256" key="2">
    <source>
        <dbReference type="ARBA" id="ARBA00022448"/>
    </source>
</evidence>
<keyword evidence="4" id="KW-0811">Translocation</keyword>
<dbReference type="EMBL" id="MTKQ01000091">
    <property type="protein sequence ID" value="RWX48468.1"/>
    <property type="molecule type" value="Genomic_DNA"/>
</dbReference>
<evidence type="ECO:0000256" key="3">
    <source>
        <dbReference type="ARBA" id="ARBA00022927"/>
    </source>
</evidence>
<evidence type="ECO:0000313" key="6">
    <source>
        <dbReference type="EMBL" id="RWX50580.1"/>
    </source>
</evidence>
<keyword evidence="10" id="KW-1185">Reference proteome</keyword>
<keyword evidence="2" id="KW-0813">Transport</keyword>
<dbReference type="PANTHER" id="PTHR36918:SF1">
    <property type="entry name" value="PROTEIN-EXPORT PROTEIN SECB"/>
    <property type="match status" value="1"/>
</dbReference>
<dbReference type="PRINTS" id="PR01594">
    <property type="entry name" value="SECBCHAPRONE"/>
</dbReference>
<proteinExistence type="inferred from homology"/>
<dbReference type="SUPFAM" id="SSF54611">
    <property type="entry name" value="SecB-like"/>
    <property type="match status" value="1"/>
</dbReference>
<name>A0A3S3UEM8_9BACT</name>
<dbReference type="GO" id="GO:0015031">
    <property type="term" value="P:protein transport"/>
    <property type="evidence" value="ECO:0007669"/>
    <property type="project" value="UniProtKB-KW"/>
</dbReference>
<evidence type="ECO:0000256" key="1">
    <source>
        <dbReference type="ARBA" id="ARBA00009990"/>
    </source>
</evidence>
<sequence length="154" mass="17799">MTEEKVEQPNIPVFRMQKLYIKDLSFENPNAPQIFLPQSQEPKVDFNLQLGNKKIDNDHYEMTISITAKVLDQKADDTVMFVIELEHAAIFLLKNIPEEHIQRVLAVDCPLMLFPFTRQIASQLSVDGGFMPFLMEPINFVALYEKAQQQKKDS</sequence>
<dbReference type="Proteomes" id="UP000286862">
    <property type="component" value="Unassembled WGS sequence"/>
</dbReference>
<evidence type="ECO:0000313" key="10">
    <source>
        <dbReference type="Proteomes" id="UP000288892"/>
    </source>
</evidence>
<evidence type="ECO:0000313" key="8">
    <source>
        <dbReference type="Proteomes" id="UP000286862"/>
    </source>
</evidence>
<dbReference type="Pfam" id="PF02556">
    <property type="entry name" value="SecB"/>
    <property type="match status" value="1"/>
</dbReference>
<evidence type="ECO:0000313" key="7">
    <source>
        <dbReference type="EMBL" id="RWX52419.1"/>
    </source>
</evidence>
<evidence type="ECO:0000256" key="4">
    <source>
        <dbReference type="ARBA" id="ARBA00023010"/>
    </source>
</evidence>
<dbReference type="GO" id="GO:0051082">
    <property type="term" value="F:unfolded protein binding"/>
    <property type="evidence" value="ECO:0007669"/>
    <property type="project" value="InterPro"/>
</dbReference>
<dbReference type="Proteomes" id="UP000287615">
    <property type="component" value="Unassembled WGS sequence"/>
</dbReference>
<dbReference type="EMBL" id="MTKR01000053">
    <property type="protein sequence ID" value="RWX50580.1"/>
    <property type="molecule type" value="Genomic_DNA"/>
</dbReference>
<dbReference type="Proteomes" id="UP000288892">
    <property type="component" value="Unassembled WGS sequence"/>
</dbReference>
<keyword evidence="3" id="KW-0653">Protein transport</keyword>
<dbReference type="NCBIfam" id="NF004392">
    <property type="entry name" value="PRK05751.1-3"/>
    <property type="match status" value="1"/>
</dbReference>
<accession>A0A3S3UEM8</accession>
<organism evidence="5 8">
    <name type="scientific">Candidatus Electrothrix marina</name>
    <dbReference type="NCBI Taxonomy" id="1859130"/>
    <lineage>
        <taxon>Bacteria</taxon>
        <taxon>Pseudomonadati</taxon>
        <taxon>Thermodesulfobacteriota</taxon>
        <taxon>Desulfobulbia</taxon>
        <taxon>Desulfobulbales</taxon>
        <taxon>Desulfobulbaceae</taxon>
        <taxon>Candidatus Electrothrix</taxon>
    </lineage>
</organism>
<evidence type="ECO:0000313" key="9">
    <source>
        <dbReference type="Proteomes" id="UP000287615"/>
    </source>
</evidence>
<dbReference type="GO" id="GO:0051262">
    <property type="term" value="P:protein tetramerization"/>
    <property type="evidence" value="ECO:0007669"/>
    <property type="project" value="InterPro"/>
</dbReference>
<dbReference type="EMBL" id="MTKS01000013">
    <property type="protein sequence ID" value="RWX52419.1"/>
    <property type="molecule type" value="Genomic_DNA"/>
</dbReference>
<dbReference type="AlphaFoldDB" id="A0A3S3UEM8"/>
<reference evidence="8 9" key="1">
    <citation type="submission" date="2017-01" db="EMBL/GenBank/DDBJ databases">
        <title>The cable genome- insights into the physiology and evolution of filamentous bacteria capable of sulfide oxidation via long distance electron transfer.</title>
        <authorList>
            <person name="Schreiber L."/>
            <person name="Bjerg J.T."/>
            <person name="Boggild A."/>
            <person name="Van De Vossenberg J."/>
            <person name="Meysman F."/>
            <person name="Nielsen L.P."/>
            <person name="Schramm A."/>
            <person name="Kjeldsen K.U."/>
        </authorList>
    </citation>
    <scope>NUCLEOTIDE SEQUENCE [LARGE SCALE GENOMIC DNA]</scope>
    <source>
        <strain evidence="5">A2</strain>
        <strain evidence="6">A3</strain>
        <strain evidence="7">A5</strain>
    </source>
</reference>
<gene>
    <name evidence="5" type="ORF">VT99_10913</name>
    <name evidence="6" type="ORF">VU00_10532</name>
    <name evidence="7" type="ORF">VU01_10135</name>
</gene>